<protein>
    <recommendedName>
        <fullName evidence="4">Lipoprotein</fullName>
    </recommendedName>
</protein>
<reference evidence="2" key="1">
    <citation type="submission" date="2023-01" db="EMBL/GenBank/DDBJ databases">
        <title>Xenophilus mangrovi sp. nov., isolated from soil of Mangrove nature reserve.</title>
        <authorList>
            <person name="Xu S."/>
            <person name="Liu Z."/>
            <person name="Xu Y."/>
        </authorList>
    </citation>
    <scope>NUCLEOTIDE SEQUENCE</scope>
    <source>
        <strain evidence="2">YW8</strain>
    </source>
</reference>
<keyword evidence="1" id="KW-0732">Signal</keyword>
<accession>A0AAE3NC09</accession>
<organism evidence="2 3">
    <name type="scientific">Xenophilus arseniciresistens</name>
    <dbReference type="NCBI Taxonomy" id="1283306"/>
    <lineage>
        <taxon>Bacteria</taxon>
        <taxon>Pseudomonadati</taxon>
        <taxon>Pseudomonadota</taxon>
        <taxon>Betaproteobacteria</taxon>
        <taxon>Burkholderiales</taxon>
        <taxon>Comamonadaceae</taxon>
        <taxon>Xenophilus</taxon>
    </lineage>
</organism>
<dbReference type="AlphaFoldDB" id="A0AAE3NC09"/>
<evidence type="ECO:0000313" key="3">
    <source>
        <dbReference type="Proteomes" id="UP001212602"/>
    </source>
</evidence>
<feature type="chain" id="PRO_5042007823" description="Lipoprotein" evidence="1">
    <location>
        <begin position="18"/>
        <end position="196"/>
    </location>
</feature>
<comment type="caution">
    <text evidence="2">The sequence shown here is derived from an EMBL/GenBank/DDBJ whole genome shotgun (WGS) entry which is preliminary data.</text>
</comment>
<feature type="signal peptide" evidence="1">
    <location>
        <begin position="1"/>
        <end position="17"/>
    </location>
</feature>
<keyword evidence="3" id="KW-1185">Reference proteome</keyword>
<gene>
    <name evidence="2" type="ORF">PGB34_18800</name>
</gene>
<evidence type="ECO:0000313" key="2">
    <source>
        <dbReference type="EMBL" id="MDA7418423.1"/>
    </source>
</evidence>
<evidence type="ECO:0008006" key="4">
    <source>
        <dbReference type="Google" id="ProtNLM"/>
    </source>
</evidence>
<proteinExistence type="predicted"/>
<evidence type="ECO:0000256" key="1">
    <source>
        <dbReference type="SAM" id="SignalP"/>
    </source>
</evidence>
<dbReference type="Proteomes" id="UP001212602">
    <property type="component" value="Unassembled WGS sequence"/>
</dbReference>
<name>A0AAE3NC09_9BURK</name>
<dbReference type="EMBL" id="JAQIPB010000009">
    <property type="protein sequence ID" value="MDA7418423.1"/>
    <property type="molecule type" value="Genomic_DNA"/>
</dbReference>
<dbReference type="RefSeq" id="WP_271429639.1">
    <property type="nucleotide sequence ID" value="NZ_JAQIPB010000009.1"/>
</dbReference>
<dbReference type="PROSITE" id="PS51257">
    <property type="entry name" value="PROKAR_LIPOPROTEIN"/>
    <property type="match status" value="1"/>
</dbReference>
<sequence length="196" mass="21591">MKSLLPVLALGLAIATAACGQSMKKPDIKLNPNPKLRYEVTLTIDEDVPGPFESVIAFSYYQTDENCVPMQLISGAVLSVDHRVPVTLHQTAPKTYRGTVYLDLLQDEDYYGLGVCRWSLMSFNAQMKAGEVTFGASLDGKEVATGSPRVQYFPKSYFNDPFVIKNTKTGGMPLTEAVRRDPGKFFSTILEPKGDL</sequence>